<dbReference type="HOGENOM" id="CLU_351610_0_0_1"/>
<evidence type="ECO:0000313" key="3">
    <source>
        <dbReference type="Proteomes" id="UP000054466"/>
    </source>
</evidence>
<feature type="region of interest" description="Disordered" evidence="1">
    <location>
        <begin position="1"/>
        <end position="118"/>
    </location>
</feature>
<feature type="region of interest" description="Disordered" evidence="1">
    <location>
        <begin position="707"/>
        <end position="776"/>
    </location>
</feature>
<feature type="compositionally biased region" description="Basic and acidic residues" evidence="1">
    <location>
        <begin position="707"/>
        <end position="730"/>
    </location>
</feature>
<dbReference type="AlphaFoldDB" id="A0A0D2AQ31"/>
<dbReference type="RefSeq" id="XP_016247458.1">
    <property type="nucleotide sequence ID" value="XM_016394039.1"/>
</dbReference>
<feature type="compositionally biased region" description="Polar residues" evidence="1">
    <location>
        <begin position="83"/>
        <end position="97"/>
    </location>
</feature>
<protein>
    <submittedName>
        <fullName evidence="2">Uncharacterized protein</fullName>
    </submittedName>
</protein>
<organism evidence="2 3">
    <name type="scientific">Cladophialophora immunda</name>
    <dbReference type="NCBI Taxonomy" id="569365"/>
    <lineage>
        <taxon>Eukaryota</taxon>
        <taxon>Fungi</taxon>
        <taxon>Dikarya</taxon>
        <taxon>Ascomycota</taxon>
        <taxon>Pezizomycotina</taxon>
        <taxon>Eurotiomycetes</taxon>
        <taxon>Chaetothyriomycetidae</taxon>
        <taxon>Chaetothyriales</taxon>
        <taxon>Herpotrichiellaceae</taxon>
        <taxon>Cladophialophora</taxon>
    </lineage>
</organism>
<dbReference type="Proteomes" id="UP000054466">
    <property type="component" value="Unassembled WGS sequence"/>
</dbReference>
<accession>A0A0D2AQ31</accession>
<evidence type="ECO:0000256" key="1">
    <source>
        <dbReference type="SAM" id="MobiDB-lite"/>
    </source>
</evidence>
<evidence type="ECO:0000313" key="2">
    <source>
        <dbReference type="EMBL" id="KIW27242.1"/>
    </source>
</evidence>
<dbReference type="STRING" id="569365.A0A0D2AQ31"/>
<dbReference type="GeneID" id="27346192"/>
<proteinExistence type="predicted"/>
<reference evidence="2 3" key="1">
    <citation type="submission" date="2015-01" db="EMBL/GenBank/DDBJ databases">
        <title>The Genome Sequence of Cladophialophora immunda CBS83496.</title>
        <authorList>
            <consortium name="The Broad Institute Genomics Platform"/>
            <person name="Cuomo C."/>
            <person name="de Hoog S."/>
            <person name="Gorbushina A."/>
            <person name="Stielow B."/>
            <person name="Teixiera M."/>
            <person name="Abouelleil A."/>
            <person name="Chapman S.B."/>
            <person name="Priest M."/>
            <person name="Young S.K."/>
            <person name="Wortman J."/>
            <person name="Nusbaum C."/>
            <person name="Birren B."/>
        </authorList>
    </citation>
    <scope>NUCLEOTIDE SEQUENCE [LARGE SCALE GENOMIC DNA]</scope>
    <source>
        <strain evidence="2 3">CBS 83496</strain>
    </source>
</reference>
<dbReference type="OrthoDB" id="5350396at2759"/>
<dbReference type="VEuPathDB" id="FungiDB:PV07_06998"/>
<gene>
    <name evidence="2" type="ORF">PV07_06998</name>
</gene>
<name>A0A0D2AQ31_9EURO</name>
<sequence length="776" mass="86919">MSASPSSKKRTTKPIHEFFKPYLRNTVPAKRPSPSAEERKEGEHSRREETTTPKAEKRTIDTFAARTPPSSVLSPRSAPGSRASLSIRSRTSHSQSPIKPPSTYKRAPTFGADILEDDIPKGEANRFSFTDLPSSTQAVIKDGKVIEVLDSDDDDEESLESLEDLFGRRQGGHSTSPLSTPEHEAKAEAERKRLLSLFTSGRSVPLVGKDKLRALYAKERAHRFDISALMEDHFNDEEVESKVREVRAEVDAANKAAGADSIPTLDKTLLAAVATTDDDEHRVARLMDAVDRTEALTSEAVFLFFGVNGPNDWHDEDPVEYPFPEDAIPEHLWRAGDNESRSRAYVSGCMADLAARRLISDGALNWTFENVVMEEQDDVRQAYIRCLRNASSSWTRINIQAQDVQAIFQTLGADSNSLQDSVEIKPRHRLLKEPARRDPKYLLAVLDVFQEIYADMDFLALSKLTSIICRLAIDSELTSDGRISLSIDAFLERLLSLPDVETRSHIADRILADMGRHLKDSTLQAQLLSHILPTSPTALQIRILLAQAFLLGANDVKDIESNTPKISLHTLAEHVSKSPDFDTRRRKGPSTMDYTALRARSHILDIAISDGGRPAEFPSRPEELSFNKSVDRLADAIKATFVAIVDTGASHMTRTECKDVLQALYWRLLYSVRTELRPKRHIFDGKVGRLRDAEEVQVEERGKDFMSRFLEKTKGKSREREREREREKGAEQTADTPQGHENAQKERGGEVPPTSPPTSEPSETEMSIRRQLGLEN</sequence>
<keyword evidence="3" id="KW-1185">Reference proteome</keyword>
<feature type="compositionally biased region" description="Basic and acidic residues" evidence="1">
    <location>
        <begin position="36"/>
        <end position="60"/>
    </location>
</feature>
<feature type="region of interest" description="Disordered" evidence="1">
    <location>
        <begin position="166"/>
        <end position="187"/>
    </location>
</feature>
<dbReference type="EMBL" id="KN847043">
    <property type="protein sequence ID" value="KIW27242.1"/>
    <property type="molecule type" value="Genomic_DNA"/>
</dbReference>